<protein>
    <submittedName>
        <fullName evidence="2">Uncharacterized protein</fullName>
    </submittedName>
</protein>
<reference evidence="2" key="1">
    <citation type="submission" date="2020-03" db="EMBL/GenBank/DDBJ databases">
        <title>The deep terrestrial virosphere.</title>
        <authorList>
            <person name="Holmfeldt K."/>
            <person name="Nilsson E."/>
            <person name="Simone D."/>
            <person name="Lopez-Fernandez M."/>
            <person name="Wu X."/>
            <person name="de Brujin I."/>
            <person name="Lundin D."/>
            <person name="Andersson A."/>
            <person name="Bertilsson S."/>
            <person name="Dopson M."/>
        </authorList>
    </citation>
    <scope>NUCLEOTIDE SEQUENCE</scope>
    <source>
        <strain evidence="4">MM415A00279</strain>
        <strain evidence="3">MM415B01091</strain>
        <strain evidence="2">TM448A00597</strain>
    </source>
</reference>
<dbReference type="EMBL" id="MT142511">
    <property type="protein sequence ID" value="QJA83486.1"/>
    <property type="molecule type" value="Genomic_DNA"/>
</dbReference>
<organism evidence="2">
    <name type="scientific">viral metagenome</name>
    <dbReference type="NCBI Taxonomy" id="1070528"/>
    <lineage>
        <taxon>unclassified sequences</taxon>
        <taxon>metagenomes</taxon>
        <taxon>organismal metagenomes</taxon>
    </lineage>
</organism>
<evidence type="ECO:0000256" key="1">
    <source>
        <dbReference type="SAM" id="MobiDB-lite"/>
    </source>
</evidence>
<dbReference type="AlphaFoldDB" id="A0A6H1ZGJ3"/>
<evidence type="ECO:0000313" key="4">
    <source>
        <dbReference type="EMBL" id="QJA83486.1"/>
    </source>
</evidence>
<feature type="region of interest" description="Disordered" evidence="1">
    <location>
        <begin position="84"/>
        <end position="108"/>
    </location>
</feature>
<accession>A0A6H1ZGJ3</accession>
<gene>
    <name evidence="4" type="ORF">MM415A00279_0044</name>
    <name evidence="3" type="ORF">MM415B01091_0021</name>
    <name evidence="2" type="ORF">TM448A00597_0018</name>
</gene>
<feature type="compositionally biased region" description="Basic and acidic residues" evidence="1">
    <location>
        <begin position="96"/>
        <end position="108"/>
    </location>
</feature>
<evidence type="ECO:0000313" key="3">
    <source>
        <dbReference type="EMBL" id="QJA60569.1"/>
    </source>
</evidence>
<sequence length="108" mass="12604">MEKVMAYKCDFCKDSSRRLFLSYSGCRKHEKKCWLNPARRSCATCENLTEVPEKVEPYGKHWRCMVRNDVTPFKGKISGCPSWGDSHSIFTNEEPNLDRPTERKRGVK</sequence>
<name>A0A6H1ZGJ3_9ZZZZ</name>
<dbReference type="EMBL" id="MT144029">
    <property type="protein sequence ID" value="QJA47033.1"/>
    <property type="molecule type" value="Genomic_DNA"/>
</dbReference>
<evidence type="ECO:0000313" key="2">
    <source>
        <dbReference type="EMBL" id="QJA47033.1"/>
    </source>
</evidence>
<dbReference type="EMBL" id="MT141413">
    <property type="protein sequence ID" value="QJA60569.1"/>
    <property type="molecule type" value="Genomic_DNA"/>
</dbReference>
<proteinExistence type="predicted"/>